<dbReference type="AlphaFoldDB" id="A0A376CXK5"/>
<gene>
    <name evidence="1" type="ORF">NCTC10289_00859</name>
</gene>
<evidence type="ECO:0000313" key="2">
    <source>
        <dbReference type="Proteomes" id="UP000254287"/>
    </source>
</evidence>
<organism evidence="1 2">
    <name type="scientific">Corynebacterium minutissimum</name>
    <dbReference type="NCBI Taxonomy" id="38301"/>
    <lineage>
        <taxon>Bacteria</taxon>
        <taxon>Bacillati</taxon>
        <taxon>Actinomycetota</taxon>
        <taxon>Actinomycetes</taxon>
        <taxon>Mycobacteriales</taxon>
        <taxon>Corynebacteriaceae</taxon>
        <taxon>Corynebacterium</taxon>
    </lineage>
</organism>
<accession>A0A376CXK5</accession>
<reference evidence="1 2" key="1">
    <citation type="submission" date="2018-06" db="EMBL/GenBank/DDBJ databases">
        <authorList>
            <consortium name="Pathogen Informatics"/>
            <person name="Doyle S."/>
        </authorList>
    </citation>
    <scope>NUCLEOTIDE SEQUENCE [LARGE SCALE GENOMIC DNA]</scope>
    <source>
        <strain evidence="1 2">NCTC10289</strain>
    </source>
</reference>
<proteinExistence type="predicted"/>
<dbReference type="Proteomes" id="UP000254287">
    <property type="component" value="Unassembled WGS sequence"/>
</dbReference>
<evidence type="ECO:0000313" key="1">
    <source>
        <dbReference type="EMBL" id="STC76063.1"/>
    </source>
</evidence>
<name>A0A376CXK5_9CORY</name>
<protein>
    <submittedName>
        <fullName evidence="1">Uncharacterized protein</fullName>
    </submittedName>
</protein>
<dbReference type="EMBL" id="UFXP01000001">
    <property type="protein sequence ID" value="STC76063.1"/>
    <property type="molecule type" value="Genomic_DNA"/>
</dbReference>
<sequence>MRYNVRVVPGVSSTEVTMNTQQTPQPQSAARGPRLRIDDLIGSVRIVAPGEEVIVGRAGDFRVGEGDLTLHRHLFQLWYGGQGWMISNIGSHIPLRIELRGVKGFSRIDLGPRSVAAVPPGPSRITFETPECPYELYIDVENSNVTRRTRRDQELEEERTRTRHVPNDEQEELLRQLASYLKKPGSSDADIPSVREIADALEWTEKKTNHKMDRLVDSLKADGEKVYKPYKTFLAHYAIRHGR</sequence>